<dbReference type="InterPro" id="IPR006076">
    <property type="entry name" value="FAD-dep_OxRdtase"/>
</dbReference>
<evidence type="ECO:0000259" key="6">
    <source>
        <dbReference type="Pfam" id="PF01266"/>
    </source>
</evidence>
<evidence type="ECO:0000256" key="2">
    <source>
        <dbReference type="ARBA" id="ARBA00006730"/>
    </source>
</evidence>
<dbReference type="GO" id="GO:0005737">
    <property type="term" value="C:cytoplasm"/>
    <property type="evidence" value="ECO:0007669"/>
    <property type="project" value="TreeGrafter"/>
</dbReference>
<evidence type="ECO:0000313" key="7">
    <source>
        <dbReference type="EMBL" id="TEB22631.1"/>
    </source>
</evidence>
<dbReference type="Gene3D" id="3.40.50.720">
    <property type="entry name" value="NAD(P)-binding Rossmann-like Domain"/>
    <property type="match status" value="1"/>
</dbReference>
<comment type="caution">
    <text evidence="7">The sequence shown here is derived from an EMBL/GenBank/DDBJ whole genome shotgun (WGS) entry which is preliminary data.</text>
</comment>
<name>A0A4Y7SLN5_COPMI</name>
<dbReference type="Pfam" id="PF01266">
    <property type="entry name" value="DAO"/>
    <property type="match status" value="1"/>
</dbReference>
<keyword evidence="5" id="KW-0560">Oxidoreductase</keyword>
<dbReference type="GO" id="GO:0019478">
    <property type="term" value="P:D-amino acid catabolic process"/>
    <property type="evidence" value="ECO:0007669"/>
    <property type="project" value="TreeGrafter"/>
</dbReference>
<dbReference type="SUPFAM" id="SSF51971">
    <property type="entry name" value="Nucleotide-binding domain"/>
    <property type="match status" value="1"/>
</dbReference>
<comment type="similarity">
    <text evidence="2">Belongs to the DAMOX/DASOX family.</text>
</comment>
<protein>
    <submittedName>
        <fullName evidence="7">D-amino-acid oxidase</fullName>
    </submittedName>
</protein>
<dbReference type="OrthoDB" id="2015447at2759"/>
<dbReference type="PANTHER" id="PTHR11530:SF11">
    <property type="entry name" value="D-ASPARTATE OXIDASE"/>
    <property type="match status" value="1"/>
</dbReference>
<feature type="domain" description="FAD dependent oxidoreductase" evidence="6">
    <location>
        <begin position="8"/>
        <end position="351"/>
    </location>
</feature>
<dbReference type="SUPFAM" id="SSF54373">
    <property type="entry name" value="FAD-linked reductases, C-terminal domain"/>
    <property type="match status" value="1"/>
</dbReference>
<proteinExistence type="inferred from homology"/>
<dbReference type="GO" id="GO:0003884">
    <property type="term" value="F:D-amino-acid oxidase activity"/>
    <property type="evidence" value="ECO:0007669"/>
    <property type="project" value="InterPro"/>
</dbReference>
<sequence length="362" mass="40437">MADPRPFVIVVGAGVLGLTTAVRLQKSSRFQVALVGEVLPSDPINIRWTTGLTNSIFVHSNHQEDQWMHRVEQESFDHLWAMSEPQSDSAYCFTCYQHQEYRSLPIQPNRTLPLFASLSSAQDTQSLGIGCSFQTLCVDYEKYLAFLLQDFLMDGGQVIRGSIRHIDQVIEGGTAIFHEGTRHGRESRTPSAVIVCTGFGSRFMAGVEDRDVCPVRREALVLKAPWITTGVSVERADMSIWIAPRNDGQVIVAGNPTFNDWFPKHHTSTRTTLLPLAVELCPDLVPLIARDASQERRNESIRSLIVSEGCDIFDSRAGGPRLESTLRGSTRLVFNYGHGAYALQRSWGCALQVERYLTEPIR</sequence>
<keyword evidence="3" id="KW-0285">Flavoprotein</keyword>
<dbReference type="GO" id="GO:0071949">
    <property type="term" value="F:FAD binding"/>
    <property type="evidence" value="ECO:0007669"/>
    <property type="project" value="InterPro"/>
</dbReference>
<comment type="cofactor">
    <cofactor evidence="1">
        <name>FAD</name>
        <dbReference type="ChEBI" id="CHEBI:57692"/>
    </cofactor>
</comment>
<dbReference type="STRING" id="71717.A0A4Y7SLN5"/>
<evidence type="ECO:0000256" key="5">
    <source>
        <dbReference type="ARBA" id="ARBA00023002"/>
    </source>
</evidence>
<dbReference type="PANTHER" id="PTHR11530">
    <property type="entry name" value="D-AMINO ACID OXIDASE"/>
    <property type="match status" value="1"/>
</dbReference>
<dbReference type="EMBL" id="QPFP01000088">
    <property type="protein sequence ID" value="TEB22631.1"/>
    <property type="molecule type" value="Genomic_DNA"/>
</dbReference>
<organism evidence="7 8">
    <name type="scientific">Coprinellus micaceus</name>
    <name type="common">Glistening ink-cap mushroom</name>
    <name type="synonym">Coprinus micaceus</name>
    <dbReference type="NCBI Taxonomy" id="71717"/>
    <lineage>
        <taxon>Eukaryota</taxon>
        <taxon>Fungi</taxon>
        <taxon>Dikarya</taxon>
        <taxon>Basidiomycota</taxon>
        <taxon>Agaricomycotina</taxon>
        <taxon>Agaricomycetes</taxon>
        <taxon>Agaricomycetidae</taxon>
        <taxon>Agaricales</taxon>
        <taxon>Agaricineae</taxon>
        <taxon>Psathyrellaceae</taxon>
        <taxon>Coprinellus</taxon>
    </lineage>
</organism>
<evidence type="ECO:0000256" key="1">
    <source>
        <dbReference type="ARBA" id="ARBA00001974"/>
    </source>
</evidence>
<accession>A0A4Y7SLN5</accession>
<evidence type="ECO:0000256" key="4">
    <source>
        <dbReference type="ARBA" id="ARBA00022827"/>
    </source>
</evidence>
<keyword evidence="8" id="KW-1185">Reference proteome</keyword>
<dbReference type="Gene3D" id="3.30.9.10">
    <property type="entry name" value="D-Amino Acid Oxidase, subunit A, domain 2"/>
    <property type="match status" value="1"/>
</dbReference>
<dbReference type="InterPro" id="IPR023209">
    <property type="entry name" value="DAO"/>
</dbReference>
<evidence type="ECO:0000256" key="3">
    <source>
        <dbReference type="ARBA" id="ARBA00022630"/>
    </source>
</evidence>
<dbReference type="AlphaFoldDB" id="A0A4Y7SLN5"/>
<keyword evidence="4" id="KW-0274">FAD</keyword>
<evidence type="ECO:0000313" key="8">
    <source>
        <dbReference type="Proteomes" id="UP000298030"/>
    </source>
</evidence>
<reference evidence="7 8" key="1">
    <citation type="journal article" date="2019" name="Nat. Ecol. Evol.">
        <title>Megaphylogeny resolves global patterns of mushroom evolution.</title>
        <authorList>
            <person name="Varga T."/>
            <person name="Krizsan K."/>
            <person name="Foldi C."/>
            <person name="Dima B."/>
            <person name="Sanchez-Garcia M."/>
            <person name="Sanchez-Ramirez S."/>
            <person name="Szollosi G.J."/>
            <person name="Szarkandi J.G."/>
            <person name="Papp V."/>
            <person name="Albert L."/>
            <person name="Andreopoulos W."/>
            <person name="Angelini C."/>
            <person name="Antonin V."/>
            <person name="Barry K.W."/>
            <person name="Bougher N.L."/>
            <person name="Buchanan P."/>
            <person name="Buyck B."/>
            <person name="Bense V."/>
            <person name="Catcheside P."/>
            <person name="Chovatia M."/>
            <person name="Cooper J."/>
            <person name="Damon W."/>
            <person name="Desjardin D."/>
            <person name="Finy P."/>
            <person name="Geml J."/>
            <person name="Haridas S."/>
            <person name="Hughes K."/>
            <person name="Justo A."/>
            <person name="Karasinski D."/>
            <person name="Kautmanova I."/>
            <person name="Kiss B."/>
            <person name="Kocsube S."/>
            <person name="Kotiranta H."/>
            <person name="LaButti K.M."/>
            <person name="Lechner B.E."/>
            <person name="Liimatainen K."/>
            <person name="Lipzen A."/>
            <person name="Lukacs Z."/>
            <person name="Mihaltcheva S."/>
            <person name="Morgado L.N."/>
            <person name="Niskanen T."/>
            <person name="Noordeloos M.E."/>
            <person name="Ohm R.A."/>
            <person name="Ortiz-Santana B."/>
            <person name="Ovrebo C."/>
            <person name="Racz N."/>
            <person name="Riley R."/>
            <person name="Savchenko A."/>
            <person name="Shiryaev A."/>
            <person name="Soop K."/>
            <person name="Spirin V."/>
            <person name="Szebenyi C."/>
            <person name="Tomsovsky M."/>
            <person name="Tulloss R.E."/>
            <person name="Uehling J."/>
            <person name="Grigoriev I.V."/>
            <person name="Vagvolgyi C."/>
            <person name="Papp T."/>
            <person name="Martin F.M."/>
            <person name="Miettinen O."/>
            <person name="Hibbett D.S."/>
            <person name="Nagy L.G."/>
        </authorList>
    </citation>
    <scope>NUCLEOTIDE SEQUENCE [LARGE SCALE GENOMIC DNA]</scope>
    <source>
        <strain evidence="7 8">FP101781</strain>
    </source>
</reference>
<dbReference type="Proteomes" id="UP000298030">
    <property type="component" value="Unassembled WGS sequence"/>
</dbReference>
<gene>
    <name evidence="7" type="ORF">FA13DRAFT_1641093</name>
</gene>